<proteinExistence type="predicted"/>
<sequence length="289" mass="33302">MNKIEFLSREPVQTFIKWISPKLDGDDSFIHSYMMKRPKGSIWECNSIYSAFENYKWGFTCYHPVRQIRFTGKTFEDCKILLEELGDGLRKSVDNNDSELCQKYCIAILDWGGVMNGNKQKVEALGTDISSYFKHCTDRLNPNIFDIKSSYYEDIIMTAGFTKIYSLLVNDFVIYDGRVGAALGLLVRMFCEEKGLSIIPSELLFAFGNAKGDVYGKNNRRNPSNSFYSFPLLTQNKKHTENNIRANWLLKEILDKTESKFSKIDSREQLRAFESALFMIGYDVSQAKI</sequence>
<accession>A0ABU5QNE3</accession>
<dbReference type="Proteomes" id="UP001304671">
    <property type="component" value="Unassembled WGS sequence"/>
</dbReference>
<evidence type="ECO:0000313" key="2">
    <source>
        <dbReference type="Proteomes" id="UP001304671"/>
    </source>
</evidence>
<comment type="caution">
    <text evidence="1">The sequence shown here is derived from an EMBL/GenBank/DDBJ whole genome shotgun (WGS) entry which is preliminary data.</text>
</comment>
<dbReference type="EMBL" id="JAYFUL010000018">
    <property type="protein sequence ID" value="MEA5258592.1"/>
    <property type="molecule type" value="Genomic_DNA"/>
</dbReference>
<reference evidence="1 2" key="1">
    <citation type="submission" date="2023-12" db="EMBL/GenBank/DDBJ databases">
        <title>Novel species of the genus Arcicella isolated from rivers.</title>
        <authorList>
            <person name="Lu H."/>
        </authorList>
    </citation>
    <scope>NUCLEOTIDE SEQUENCE [LARGE SCALE GENOMIC DNA]</scope>
    <source>
        <strain evidence="1 2">LMG 21963</strain>
    </source>
</reference>
<keyword evidence="2" id="KW-1185">Reference proteome</keyword>
<name>A0ABU5QNE3_9BACT</name>
<protein>
    <submittedName>
        <fullName evidence="1">Uncharacterized protein</fullName>
    </submittedName>
</protein>
<organism evidence="1 2">
    <name type="scientific">Arcicella aquatica</name>
    <dbReference type="NCBI Taxonomy" id="217141"/>
    <lineage>
        <taxon>Bacteria</taxon>
        <taxon>Pseudomonadati</taxon>
        <taxon>Bacteroidota</taxon>
        <taxon>Cytophagia</taxon>
        <taxon>Cytophagales</taxon>
        <taxon>Flectobacillaceae</taxon>
        <taxon>Arcicella</taxon>
    </lineage>
</organism>
<evidence type="ECO:0000313" key="1">
    <source>
        <dbReference type="EMBL" id="MEA5258592.1"/>
    </source>
</evidence>
<gene>
    <name evidence="1" type="ORF">VB264_12420</name>
</gene>
<dbReference type="RefSeq" id="WP_323249802.1">
    <property type="nucleotide sequence ID" value="NZ_JAYFUL010000018.1"/>
</dbReference>